<dbReference type="Proteomes" id="UP000571817">
    <property type="component" value="Unassembled WGS sequence"/>
</dbReference>
<evidence type="ECO:0000313" key="5">
    <source>
        <dbReference type="EMBL" id="NYJ74918.1"/>
    </source>
</evidence>
<dbReference type="InterPro" id="IPR013328">
    <property type="entry name" value="6PGD_dom2"/>
</dbReference>
<dbReference type="GO" id="GO:0008926">
    <property type="term" value="F:mannitol-1-phosphate 5-dehydrogenase activity"/>
    <property type="evidence" value="ECO:0007669"/>
    <property type="project" value="UniProtKB-EC"/>
</dbReference>
<protein>
    <submittedName>
        <fullName evidence="5">Mannitol 2-dehydrogenase</fullName>
        <ecNumber evidence="5">1.1.1.67</ecNumber>
    </submittedName>
</protein>
<keyword evidence="6" id="KW-1185">Reference proteome</keyword>
<dbReference type="InterPro" id="IPR036291">
    <property type="entry name" value="NAD(P)-bd_dom_sf"/>
</dbReference>
<dbReference type="Gene3D" id="1.10.1040.10">
    <property type="entry name" value="N-(1-d-carboxylethyl)-l-norvaline Dehydrogenase, domain 2"/>
    <property type="match status" value="1"/>
</dbReference>
<dbReference type="GO" id="GO:0050086">
    <property type="term" value="F:mannitol 2-dehydrogenase activity"/>
    <property type="evidence" value="ECO:0007669"/>
    <property type="project" value="UniProtKB-EC"/>
</dbReference>
<reference evidence="5 6" key="1">
    <citation type="submission" date="2020-07" db="EMBL/GenBank/DDBJ databases">
        <title>Sequencing the genomes of 1000 actinobacteria strains.</title>
        <authorList>
            <person name="Klenk H.-P."/>
        </authorList>
    </citation>
    <scope>NUCLEOTIDE SEQUENCE [LARGE SCALE GENOMIC DNA]</scope>
    <source>
        <strain evidence="5 6">DSM 29531</strain>
    </source>
</reference>
<organism evidence="5 6">
    <name type="scientific">Allobranchiibius huperziae</name>
    <dbReference type="NCBI Taxonomy" id="1874116"/>
    <lineage>
        <taxon>Bacteria</taxon>
        <taxon>Bacillati</taxon>
        <taxon>Actinomycetota</taxon>
        <taxon>Actinomycetes</taxon>
        <taxon>Micrococcales</taxon>
        <taxon>Dermacoccaceae</taxon>
        <taxon>Allobranchiibius</taxon>
    </lineage>
</organism>
<dbReference type="InterPro" id="IPR000669">
    <property type="entry name" value="Mannitol_DH"/>
</dbReference>
<proteinExistence type="predicted"/>
<name>A0A853DDF1_9MICO</name>
<dbReference type="PRINTS" id="PR00084">
    <property type="entry name" value="MTLDHDRGNASE"/>
</dbReference>
<dbReference type="PANTHER" id="PTHR43362">
    <property type="entry name" value="MANNITOL DEHYDROGENASE DSF1-RELATED"/>
    <property type="match status" value="1"/>
</dbReference>
<comment type="catalytic activity">
    <reaction evidence="2">
        <text>D-mannitol 1-phosphate + NAD(+) = beta-D-fructose 6-phosphate + NADH + H(+)</text>
        <dbReference type="Rhea" id="RHEA:19661"/>
        <dbReference type="ChEBI" id="CHEBI:15378"/>
        <dbReference type="ChEBI" id="CHEBI:57540"/>
        <dbReference type="ChEBI" id="CHEBI:57634"/>
        <dbReference type="ChEBI" id="CHEBI:57945"/>
        <dbReference type="ChEBI" id="CHEBI:61381"/>
        <dbReference type="EC" id="1.1.1.17"/>
    </reaction>
</comment>
<dbReference type="InterPro" id="IPR013131">
    <property type="entry name" value="Mannitol_DH_N"/>
</dbReference>
<dbReference type="EMBL" id="JACCFW010000001">
    <property type="protein sequence ID" value="NYJ74918.1"/>
    <property type="molecule type" value="Genomic_DNA"/>
</dbReference>
<sequence length="501" mass="54155">MTERIERAVKLQPDSLQEIARRGVAIPTYDRASLTTSIVHVGVGGFHRAHQAMYLNRLLEMGIGRESICGVGVLPSDDHIRDVMSRQGCLYTLVIKHPDGSLKPQVIGSITEYLFAPDGPQEVVEKMAAPTTRTVSLTITEGGYPVDPRTRAYLAEKAATLDAAVGWPTGRQSPFVPSAFGLIVEALRRRHERGQAPFTVMSCDNLAHNGQIARAAVVGYARGRDPDLADWIDGEGRFPNSMVDRITPVTTDGDRAAVETLGIDDEWPVVTEPYVQWVLEDSFTLGRPAWERAGVQVVDDVSPWETMKLRLANGGHQALCHLGALAGYTYAHEAAGDPAIGAYLGAYLEEALPTLTDAPGLGAETFRDALLPRWRNAAIADTLDRIRTDSSDRLPTWLLPVVEDNLRTGGPIVASSLACAAWAHACQGRTDADEVLPILDHRADLLARLAAAQLTDPSAFIAESSLFGRLATDDRFKSAFEGAYATLVDKGARAAAAAFQD</sequence>
<dbReference type="InterPro" id="IPR013118">
    <property type="entry name" value="Mannitol_DH_C"/>
</dbReference>
<evidence type="ECO:0000313" key="6">
    <source>
        <dbReference type="Proteomes" id="UP000571817"/>
    </source>
</evidence>
<feature type="domain" description="Mannitol dehydrogenase N-terminal" evidence="3">
    <location>
        <begin position="37"/>
        <end position="291"/>
    </location>
</feature>
<dbReference type="Gene3D" id="3.40.50.720">
    <property type="entry name" value="NAD(P)-binding Rossmann-like Domain"/>
    <property type="match status" value="1"/>
</dbReference>
<dbReference type="InterPro" id="IPR008927">
    <property type="entry name" value="6-PGluconate_DH-like_C_sf"/>
</dbReference>
<evidence type="ECO:0000256" key="2">
    <source>
        <dbReference type="ARBA" id="ARBA00048615"/>
    </source>
</evidence>
<accession>A0A853DDF1</accession>
<dbReference type="Pfam" id="PF01232">
    <property type="entry name" value="Mannitol_dh"/>
    <property type="match status" value="1"/>
</dbReference>
<dbReference type="PANTHER" id="PTHR43362:SF1">
    <property type="entry name" value="MANNITOL DEHYDROGENASE 2-RELATED"/>
    <property type="match status" value="1"/>
</dbReference>
<dbReference type="EC" id="1.1.1.67" evidence="5"/>
<dbReference type="RefSeq" id="WP_179481185.1">
    <property type="nucleotide sequence ID" value="NZ_JACCFW010000001.1"/>
</dbReference>
<keyword evidence="1 5" id="KW-0560">Oxidoreductase</keyword>
<evidence type="ECO:0000259" key="3">
    <source>
        <dbReference type="Pfam" id="PF01232"/>
    </source>
</evidence>
<feature type="domain" description="Mannitol dehydrogenase C-terminal" evidence="4">
    <location>
        <begin position="300"/>
        <end position="487"/>
    </location>
</feature>
<evidence type="ECO:0000259" key="4">
    <source>
        <dbReference type="Pfam" id="PF08125"/>
    </source>
</evidence>
<dbReference type="SUPFAM" id="SSF51735">
    <property type="entry name" value="NAD(P)-binding Rossmann-fold domains"/>
    <property type="match status" value="1"/>
</dbReference>
<evidence type="ECO:0000256" key="1">
    <source>
        <dbReference type="ARBA" id="ARBA00023002"/>
    </source>
</evidence>
<comment type="caution">
    <text evidence="5">The sequence shown here is derived from an EMBL/GenBank/DDBJ whole genome shotgun (WGS) entry which is preliminary data.</text>
</comment>
<dbReference type="Pfam" id="PF08125">
    <property type="entry name" value="Mannitol_dh_C"/>
    <property type="match status" value="1"/>
</dbReference>
<dbReference type="SUPFAM" id="SSF48179">
    <property type="entry name" value="6-phosphogluconate dehydrogenase C-terminal domain-like"/>
    <property type="match status" value="1"/>
</dbReference>
<gene>
    <name evidence="5" type="ORF">HNR15_001881</name>
</gene>
<dbReference type="AlphaFoldDB" id="A0A853DDF1"/>
<dbReference type="InterPro" id="IPR050988">
    <property type="entry name" value="Mannitol_DH/Oxidoreductase"/>
</dbReference>